<feature type="compositionally biased region" description="Pro residues" evidence="1">
    <location>
        <begin position="2009"/>
        <end position="2111"/>
    </location>
</feature>
<evidence type="ECO:0000313" key="4">
    <source>
        <dbReference type="Proteomes" id="UP000501705"/>
    </source>
</evidence>
<feature type="compositionally biased region" description="Basic and acidic residues" evidence="1">
    <location>
        <begin position="1182"/>
        <end position="1193"/>
    </location>
</feature>
<feature type="compositionally biased region" description="Basic and acidic residues" evidence="1">
    <location>
        <begin position="1117"/>
        <end position="1135"/>
    </location>
</feature>
<dbReference type="InterPro" id="IPR057746">
    <property type="entry name" value="CpnT-like_N"/>
</dbReference>
<feature type="region of interest" description="Disordered" evidence="1">
    <location>
        <begin position="1715"/>
        <end position="1741"/>
    </location>
</feature>
<evidence type="ECO:0000259" key="2">
    <source>
        <dbReference type="Pfam" id="PF25547"/>
    </source>
</evidence>
<dbReference type="EMBL" id="CP046171">
    <property type="protein sequence ID" value="QIS01696.1"/>
    <property type="molecule type" value="Genomic_DNA"/>
</dbReference>
<feature type="region of interest" description="Disordered" evidence="1">
    <location>
        <begin position="1813"/>
        <end position="2250"/>
    </location>
</feature>
<feature type="compositionally biased region" description="Basic and acidic residues" evidence="1">
    <location>
        <begin position="817"/>
        <end position="826"/>
    </location>
</feature>
<feature type="region of interest" description="Disordered" evidence="1">
    <location>
        <begin position="866"/>
        <end position="928"/>
    </location>
</feature>
<feature type="compositionally biased region" description="Basic and acidic residues" evidence="1">
    <location>
        <begin position="776"/>
        <end position="785"/>
    </location>
</feature>
<feature type="compositionally biased region" description="Basic and acidic residues" evidence="1">
    <location>
        <begin position="604"/>
        <end position="635"/>
    </location>
</feature>
<feature type="compositionally biased region" description="Pro residues" evidence="1">
    <location>
        <begin position="905"/>
        <end position="924"/>
    </location>
</feature>
<organism evidence="3 4">
    <name type="scientific">Nocardia brasiliensis</name>
    <dbReference type="NCBI Taxonomy" id="37326"/>
    <lineage>
        <taxon>Bacteria</taxon>
        <taxon>Bacillati</taxon>
        <taxon>Actinomycetota</taxon>
        <taxon>Actinomycetes</taxon>
        <taxon>Mycobacteriales</taxon>
        <taxon>Nocardiaceae</taxon>
        <taxon>Nocardia</taxon>
    </lineage>
</organism>
<protein>
    <recommendedName>
        <fullName evidence="2">Outer membrane channel protein CpnT-like N-terminal domain-containing protein</fullName>
    </recommendedName>
</protein>
<feature type="compositionally biased region" description="Basic and acidic residues" evidence="1">
    <location>
        <begin position="1718"/>
        <end position="1731"/>
    </location>
</feature>
<feature type="compositionally biased region" description="Basic and acidic residues" evidence="1">
    <location>
        <begin position="1817"/>
        <end position="1826"/>
    </location>
</feature>
<evidence type="ECO:0000256" key="1">
    <source>
        <dbReference type="SAM" id="MobiDB-lite"/>
    </source>
</evidence>
<accession>A0A6G9XLA4</accession>
<feature type="compositionally biased region" description="Basic and acidic residues" evidence="1">
    <location>
        <begin position="718"/>
        <end position="742"/>
    </location>
</feature>
<feature type="compositionally biased region" description="Basic and acidic residues" evidence="1">
    <location>
        <begin position="1903"/>
        <end position="1919"/>
    </location>
</feature>
<feature type="compositionally biased region" description="Basic and acidic residues" evidence="1">
    <location>
        <begin position="1925"/>
        <end position="1935"/>
    </location>
</feature>
<proteinExistence type="predicted"/>
<feature type="compositionally biased region" description="Basic and acidic residues" evidence="1">
    <location>
        <begin position="488"/>
        <end position="504"/>
    </location>
</feature>
<feature type="compositionally biased region" description="Acidic residues" evidence="1">
    <location>
        <begin position="1167"/>
        <end position="1181"/>
    </location>
</feature>
<dbReference type="RefSeq" id="WP_167460817.1">
    <property type="nucleotide sequence ID" value="NZ_CP046171.1"/>
</dbReference>
<feature type="region of interest" description="Disordered" evidence="1">
    <location>
        <begin position="1052"/>
        <end position="1087"/>
    </location>
</feature>
<feature type="region of interest" description="Disordered" evidence="1">
    <location>
        <begin position="1117"/>
        <end position="1201"/>
    </location>
</feature>
<feature type="region of interest" description="Disordered" evidence="1">
    <location>
        <begin position="1442"/>
        <end position="1462"/>
    </location>
</feature>
<feature type="compositionally biased region" description="Low complexity" evidence="1">
    <location>
        <begin position="392"/>
        <end position="420"/>
    </location>
</feature>
<name>A0A6G9XLA4_NOCBR</name>
<dbReference type="Proteomes" id="UP000501705">
    <property type="component" value="Chromosome"/>
</dbReference>
<gene>
    <name evidence="3" type="ORF">F5X71_04665</name>
</gene>
<sequence length="2377" mass="251238">MIELPGWLEWLEPIVGMEWPEGNEDQMWALAQDWHTAAADLRTILGDIDAAKSASLTAYPVGEGVEEMVKGFDSMRSGDGSDHDQSLEKLATLFDQIGESAANVGTEIEYAKLMYWSSLGLLAAELAAAWLFPPTAPAVEAAAIGLTRVAVRVIGQRVAAAIARHVGKIVASKFAKFMVRHVAIDTALGTLQELGVQQWQVDQGHRKGINWEQVAVTAVSSAAGGAAAGPFGDWLGNKLSAEMKPWMRAAITGPAAGLVGAGAGFVAATGTQFGIDAAKNGWGDAWNNLKHTPVDWRMFTAGASNGAMSAVNKVGAQHAWGSMRPEMFGRPDFGARFGEAVNGLGGAQTTDGARVGLGGAGDGSRAVDGDGVGTSGDGGRAVSGAGAGTAGDGSRTDSGAGARSAGDASRAAGDGSGATRPTGNSGAEGDNGRPARGGVGQAEGNRLSNAGDGSAAGDSTGRSSDAVRGADRADREAVSNSRASDAAARTDDNSGAHGRSEPGVRAEPTAAQLDSTGIANQRDGAATQDAGIGSGAEGRIDATTTGSEPGTAHTGPADRVATPTLTANTNAGSAQQGSAGTAAGGESRSTSTSSSPLRSAVGDSRAHTGSDAPRVDQPRAGVEARSETSEGRAGGDSRNPVRAGEARGHAGEGRGQPGEARGRAGDDRGRVGEMRGQAGGGRGGRGPDHGFPPVLPDGDYPVQLTRTILFDENGIPRQYRETDPPPRASELHDVDVGRRPPEPDGAPDEPASGSGGAGNKPPGEPPLPASADEPDDHSNAKRDTDSDASLEPDEIVRADETRPLTIDIEGEQVRLALRPDGEDRWRAAPATEGAEPARRDRPEEGERKSAVRRAWERFRDRIHVRGYVGDNPKYPSGSGEDGRGQTALRDGVASAPDLFDRSAPTPAPHPPHNPDIPTMGPAPEPGAGNAPNVARILKEGATLWKNRELVPLLGHLSGRERDVAGDFVAPRTEDGAEYRFWVSDADPDLVRETITDLFEVGRMSAEEARSVLTDALAVADPGQRQRIVEDMERLGLISADEATVLEPEPLAPAEPAAAPADPPSADESLTHLADRLGFELPDDDPATVRRTIDEQEYRTLREAAAVEGLADAYRRFHEEQTRPYTRDEVTVRDSRSALPESDQRRRRPGELDGPDARRHDEGRHDEGDDEFDFYEDEFDEGSTDRRRSRRGEPDPAGQPIPYAEEVSFFDENPMGRFLKEINAAFDGSPGVQDYTPVGNGADPLKEWGDIGPDDNELGRDQGPRTYFEHALRRDQLRDELSTWAQMFGLDIDSVSPRRIDELRAANQARADRLAAFADAAEIRLYPESADQPTVGEPFGDQVVRIPVGDDVSDRLVVIDGPQDRAAALARVLAEHPDLAQAVNRGAVQVDFHQARTDRNGRIHLEPVGTPEVYHHREQIEGRDLAVTLLRDSDGRWRPVLLDDTDAPHTAPAGGEAAAAASRPREEMLAGLVDLARSLGLQTDALRPDQLARTIADLKLDNAVRAGQIEALADFARSMNEIASFNDISDARSQLATRLGIPEAELTAQRLADALADTSFRNALRAQQVADLVAYAKQLRDLDPGVFATARDQLARQLGVDPAALFPPKYTKNEAGRLVHGLDSKSLDPKKLRKLFAQLESAGEQDLLKRALTAYVDALIRVDPYADVPRGDLSADPRVTGEPPIHDPEAIHAVRDIIGEAFASGDPLELGHALAAHHARQDGDGTGDRDGDNTAGRPDPNRDWARLVGVDLADADDATFRKVYEAYRDGKIEKHEGLDPKELAAEIAKLRDEVRQRATQIRCLAALAEDFYAAPDQHSGDTPHGRPSEGPNTRHLSGPDEDPSTSAPPTAPPPRPGSGGAAERPPVSGDQPTGATPAPKSTGTDSPAQQRVSADRSGSAPPERPSDRAKEGSVREEPARQPDSTHATDDPARRPVADPTARPEPSRRAGQPNESESQPDADTHTNRGDDREPPESGTPEDDSHRVPPLPGRSLRSHLPHPPKDHDFEFPEPPNSTPKPWPVPDPQPSTPSVTPRPDPPCPPTEPAPPSVPTPPDLPVPPGIPIPPDLPVPPGNPTPPLPPQIPTPPNLPVPPEIPVPPSLPPSPDLPPPPGVLTSPHLPIPPEIPTPPALPVPPTPPGLPQAPMSPDRIVWSEIPTPPDPPGLPHAPVSPSWQPPSGPQSSLAPAHLQTPVPPNVPISLQVPLQSTLPVADTSPGLSAPTAPPVDPGTQSGGAGRNSRYGRRSYSSESNSGTTVVVRPYVGYGVFAEFEPASGALRATPTGVRPLGGVYGELGDSPVVLYRHRGRLGLRIGNRDIDLDGPVAVEWGPSDQRTTRFVVTVAGAVATDLRYRSLPADMDLGLLIRDLIADAPRRAAIFA</sequence>
<feature type="compositionally biased region" description="Pro residues" evidence="1">
    <location>
        <begin position="2155"/>
        <end position="2164"/>
    </location>
</feature>
<reference evidence="3 4" key="1">
    <citation type="journal article" date="2019" name="ACS Chem. Biol.">
        <title>Identification and Mobilization of a Cryptic Antibiotic Biosynthesis Gene Locus from a Human-Pathogenic Nocardia Isolate.</title>
        <authorList>
            <person name="Herisse M."/>
            <person name="Ishida K."/>
            <person name="Porter J.L."/>
            <person name="Howden B."/>
            <person name="Hertweck C."/>
            <person name="Stinear T.P."/>
            <person name="Pidot S.J."/>
        </authorList>
    </citation>
    <scope>NUCLEOTIDE SEQUENCE [LARGE SCALE GENOMIC DNA]</scope>
    <source>
        <strain evidence="3 4">AUSMDU00024985</strain>
    </source>
</reference>
<feature type="compositionally biased region" description="Basic and acidic residues" evidence="1">
    <location>
        <begin position="1068"/>
        <end position="1077"/>
    </location>
</feature>
<feature type="compositionally biased region" description="Low complexity" evidence="1">
    <location>
        <begin position="571"/>
        <end position="595"/>
    </location>
</feature>
<feature type="domain" description="Outer membrane channel protein CpnT-like N-terminal" evidence="2">
    <location>
        <begin position="13"/>
        <end position="157"/>
    </location>
</feature>
<feature type="compositionally biased region" description="Basic and acidic residues" evidence="1">
    <location>
        <begin position="1148"/>
        <end position="1166"/>
    </location>
</feature>
<feature type="compositionally biased region" description="Low complexity" evidence="1">
    <location>
        <begin position="1052"/>
        <end position="1067"/>
    </location>
</feature>
<feature type="compositionally biased region" description="Gly residues" evidence="1">
    <location>
        <begin position="370"/>
        <end position="391"/>
    </location>
</feature>
<feature type="compositionally biased region" description="Low complexity" evidence="1">
    <location>
        <begin position="1450"/>
        <end position="1461"/>
    </location>
</feature>
<feature type="compositionally biased region" description="Basic and acidic residues" evidence="1">
    <location>
        <begin position="468"/>
        <end position="477"/>
    </location>
</feature>
<feature type="compositionally biased region" description="Low complexity" evidence="1">
    <location>
        <begin position="450"/>
        <end position="466"/>
    </location>
</feature>
<dbReference type="Pfam" id="PF25547">
    <property type="entry name" value="WXG100_2"/>
    <property type="match status" value="1"/>
</dbReference>
<evidence type="ECO:0000313" key="3">
    <source>
        <dbReference type="EMBL" id="QIS01696.1"/>
    </source>
</evidence>
<feature type="compositionally biased region" description="Polar residues" evidence="1">
    <location>
        <begin position="1869"/>
        <end position="1891"/>
    </location>
</feature>
<feature type="region of interest" description="Disordered" evidence="1">
    <location>
        <begin position="346"/>
        <end position="853"/>
    </location>
</feature>
<feature type="compositionally biased region" description="Basic and acidic residues" evidence="1">
    <location>
        <begin position="660"/>
        <end position="673"/>
    </location>
</feature>
<feature type="compositionally biased region" description="Basic and acidic residues" evidence="1">
    <location>
        <begin position="1960"/>
        <end position="1973"/>
    </location>
</feature>
<feature type="compositionally biased region" description="Basic and acidic residues" evidence="1">
    <location>
        <begin position="835"/>
        <end position="853"/>
    </location>
</feature>
<feature type="compositionally biased region" description="Pro residues" evidence="1">
    <location>
        <begin position="2118"/>
        <end position="2140"/>
    </location>
</feature>